<evidence type="ECO:0000256" key="1">
    <source>
        <dbReference type="SAM" id="Phobius"/>
    </source>
</evidence>
<keyword evidence="1" id="KW-0812">Transmembrane</keyword>
<keyword evidence="3" id="KW-1185">Reference proteome</keyword>
<dbReference type="PATRIC" id="fig|512565.3.peg.1979"/>
<keyword evidence="1" id="KW-1133">Transmembrane helix</keyword>
<dbReference type="OrthoDB" id="9867291at2"/>
<keyword evidence="1" id="KW-0472">Membrane</keyword>
<proteinExistence type="predicted"/>
<evidence type="ECO:0000313" key="3">
    <source>
        <dbReference type="Proteomes" id="UP000007882"/>
    </source>
</evidence>
<dbReference type="HOGENOM" id="CLU_1227787_0_0_11"/>
<dbReference type="AlphaFoldDB" id="I0H2F5"/>
<protein>
    <submittedName>
        <fullName evidence="2">Uncharacterized protein</fullName>
    </submittedName>
</protein>
<evidence type="ECO:0000313" key="2">
    <source>
        <dbReference type="EMBL" id="BAL87192.1"/>
    </source>
</evidence>
<sequence>MNTKLKAGDSTYMNITDAHGVLLFVVLVQLFTDHVSFTFANHPILNRAMPIGEGRAYLRFLIDEAAKGTPAAIIEDLAGQWTSAAAVADQAEQDMLDDLAADFAQRDADAAADLAAQQTATARSMTKAYGDEWYRLRHPRKVRPTRTRVHVQPPTAAMLDRMRRHRNGVVTCGPGQPWTLLDGLIQRGLADQASAVYRPGTQIIASVRLNARGWAAIGQQSGVAA</sequence>
<dbReference type="KEGG" id="ams:AMIS_19720"/>
<dbReference type="EMBL" id="AP012319">
    <property type="protein sequence ID" value="BAL87192.1"/>
    <property type="molecule type" value="Genomic_DNA"/>
</dbReference>
<dbReference type="RefSeq" id="WP_014442087.1">
    <property type="nucleotide sequence ID" value="NC_017093.1"/>
</dbReference>
<feature type="transmembrane region" description="Helical" evidence="1">
    <location>
        <begin position="20"/>
        <end position="40"/>
    </location>
</feature>
<reference evidence="2 3" key="1">
    <citation type="submission" date="2012-02" db="EMBL/GenBank/DDBJ databases">
        <title>Complete genome sequence of Actinoplanes missouriensis 431 (= NBRC 102363).</title>
        <authorList>
            <person name="Ohnishi Y."/>
            <person name="Ishikawa J."/>
            <person name="Sekine M."/>
            <person name="Hosoyama A."/>
            <person name="Harada T."/>
            <person name="Narita H."/>
            <person name="Hata T."/>
            <person name="Konno Y."/>
            <person name="Tutikane K."/>
            <person name="Fujita N."/>
            <person name="Horinouchi S."/>
            <person name="Hayakawa M."/>
        </authorList>
    </citation>
    <scope>NUCLEOTIDE SEQUENCE [LARGE SCALE GENOMIC DNA]</scope>
    <source>
        <strain evidence="3">ATCC 14538 / DSM 43046 / CBS 188.64 / JCM 3121 / NBRC 102363 / NCIMB 12654 / NRRL B-3342 / UNCC 431</strain>
    </source>
</reference>
<dbReference type="Proteomes" id="UP000007882">
    <property type="component" value="Chromosome"/>
</dbReference>
<name>I0H2F5_ACTM4</name>
<dbReference type="STRING" id="512565.AMIS_19720"/>
<gene>
    <name evidence="2" type="ordered locus">AMIS_19720</name>
</gene>
<organism evidence="2 3">
    <name type="scientific">Actinoplanes missouriensis (strain ATCC 14538 / DSM 43046 / CBS 188.64 / JCM 3121 / NBRC 102363 / NCIMB 12654 / NRRL B-3342 / UNCC 431)</name>
    <dbReference type="NCBI Taxonomy" id="512565"/>
    <lineage>
        <taxon>Bacteria</taxon>
        <taxon>Bacillati</taxon>
        <taxon>Actinomycetota</taxon>
        <taxon>Actinomycetes</taxon>
        <taxon>Micromonosporales</taxon>
        <taxon>Micromonosporaceae</taxon>
        <taxon>Actinoplanes</taxon>
    </lineage>
</organism>
<accession>I0H2F5</accession>